<feature type="compositionally biased region" description="Polar residues" evidence="2">
    <location>
        <begin position="83"/>
        <end position="106"/>
    </location>
</feature>
<sequence>MALPDYRVDKYDIRTAFGHFRIGVEDVGGYEIFKCYDNKMCNRVNEVIRELRDSKRKLAKEKIRLRKKIIKCGSGEMFENDSRSSNVEMSESGSVQNVGKDNQTKR</sequence>
<dbReference type="EMBL" id="KZ669298">
    <property type="protein sequence ID" value="PPR85679.1"/>
    <property type="molecule type" value="Genomic_DNA"/>
</dbReference>
<name>A0A2P5W3P3_GOSBA</name>
<evidence type="ECO:0000313" key="3">
    <source>
        <dbReference type="EMBL" id="PPR85679.1"/>
    </source>
</evidence>
<feature type="region of interest" description="Disordered" evidence="2">
    <location>
        <begin position="76"/>
        <end position="106"/>
    </location>
</feature>
<dbReference type="Proteomes" id="UP000239757">
    <property type="component" value="Unassembled WGS sequence"/>
</dbReference>
<proteinExistence type="predicted"/>
<dbReference type="AlphaFoldDB" id="A0A2P5W3P3"/>
<gene>
    <name evidence="3" type="ORF">GOBAR_AA35012</name>
</gene>
<evidence type="ECO:0000313" key="4">
    <source>
        <dbReference type="Proteomes" id="UP000239757"/>
    </source>
</evidence>
<reference evidence="3 4" key="1">
    <citation type="submission" date="2015-01" db="EMBL/GenBank/DDBJ databases">
        <title>Genome of allotetraploid Gossypium barbadense reveals genomic plasticity and fiber elongation in cotton evolution.</title>
        <authorList>
            <person name="Chen X."/>
            <person name="Liu X."/>
            <person name="Zhao B."/>
            <person name="Zheng H."/>
            <person name="Hu Y."/>
            <person name="Lu G."/>
            <person name="Yang C."/>
            <person name="Chen J."/>
            <person name="Shan C."/>
            <person name="Zhang L."/>
            <person name="Zhou Y."/>
            <person name="Wang L."/>
            <person name="Guo W."/>
            <person name="Bai Y."/>
            <person name="Ruan J."/>
            <person name="Shangguan X."/>
            <person name="Mao Y."/>
            <person name="Jiang J."/>
            <person name="Zhu Y."/>
            <person name="Lei J."/>
            <person name="Kang H."/>
            <person name="Chen S."/>
            <person name="He X."/>
            <person name="Wang R."/>
            <person name="Wang Y."/>
            <person name="Chen J."/>
            <person name="Wang L."/>
            <person name="Yu S."/>
            <person name="Wang B."/>
            <person name="Wei J."/>
            <person name="Song S."/>
            <person name="Lu X."/>
            <person name="Gao Z."/>
            <person name="Gu W."/>
            <person name="Deng X."/>
            <person name="Ma D."/>
            <person name="Wang S."/>
            <person name="Liang W."/>
            <person name="Fang L."/>
            <person name="Cai C."/>
            <person name="Zhu X."/>
            <person name="Zhou B."/>
            <person name="Zhang Y."/>
            <person name="Chen Z."/>
            <person name="Xu S."/>
            <person name="Zhu R."/>
            <person name="Wang S."/>
            <person name="Zhang T."/>
            <person name="Zhao G."/>
        </authorList>
    </citation>
    <scope>NUCLEOTIDE SEQUENCE [LARGE SCALE GENOMIC DNA]</scope>
    <source>
        <strain evidence="4">cv. Xinhai21</strain>
        <tissue evidence="3">Leaf</tissue>
    </source>
</reference>
<keyword evidence="1" id="KW-0175">Coiled coil</keyword>
<feature type="coiled-coil region" evidence="1">
    <location>
        <begin position="41"/>
        <end position="68"/>
    </location>
</feature>
<evidence type="ECO:0000256" key="2">
    <source>
        <dbReference type="SAM" id="MobiDB-lite"/>
    </source>
</evidence>
<protein>
    <submittedName>
        <fullName evidence="3">Uncharacterized protein</fullName>
    </submittedName>
</protein>
<dbReference type="OrthoDB" id="1687256at2759"/>
<accession>A0A2P5W3P3</accession>
<organism evidence="3 4">
    <name type="scientific">Gossypium barbadense</name>
    <name type="common">Sea Island cotton</name>
    <name type="synonym">Hibiscus barbadensis</name>
    <dbReference type="NCBI Taxonomy" id="3634"/>
    <lineage>
        <taxon>Eukaryota</taxon>
        <taxon>Viridiplantae</taxon>
        <taxon>Streptophyta</taxon>
        <taxon>Embryophyta</taxon>
        <taxon>Tracheophyta</taxon>
        <taxon>Spermatophyta</taxon>
        <taxon>Magnoliopsida</taxon>
        <taxon>eudicotyledons</taxon>
        <taxon>Gunneridae</taxon>
        <taxon>Pentapetalae</taxon>
        <taxon>rosids</taxon>
        <taxon>malvids</taxon>
        <taxon>Malvales</taxon>
        <taxon>Malvaceae</taxon>
        <taxon>Malvoideae</taxon>
        <taxon>Gossypium</taxon>
    </lineage>
</organism>
<evidence type="ECO:0000256" key="1">
    <source>
        <dbReference type="SAM" id="Coils"/>
    </source>
</evidence>